<dbReference type="PANTHER" id="PTHR21479">
    <property type="match status" value="1"/>
</dbReference>
<dbReference type="PANTHER" id="PTHR21479:SF22">
    <property type="entry name" value="PROTEIN CBG07241"/>
    <property type="match status" value="1"/>
</dbReference>
<comment type="caution">
    <text evidence="2">The sequence shown here is derived from an EMBL/GenBank/DDBJ whole genome shotgun (WGS) entry which is preliminary data.</text>
</comment>
<dbReference type="EMBL" id="CANHGI010000001">
    <property type="protein sequence ID" value="CAI5440490.1"/>
    <property type="molecule type" value="Genomic_DNA"/>
</dbReference>
<feature type="chain" id="PRO_5040402351" evidence="1">
    <location>
        <begin position="19"/>
        <end position="134"/>
    </location>
</feature>
<dbReference type="AlphaFoldDB" id="A0A9P1I966"/>
<proteinExistence type="predicted"/>
<sequence length="134" mass="15090">MLRLLLTLCIFATILVDSQKTTQITVRQTFKCNLRKDWRYKIDYYEHDYMPPHDPLHSTGFRDVWGASKVNVDVFNAVGGDGPGDTHYEIHAKVMHTCTNSGIATEFDGQIGSVPVAAPTFQFNLPEFLLDVGI</sequence>
<organism evidence="2 3">
    <name type="scientific">Caenorhabditis angaria</name>
    <dbReference type="NCBI Taxonomy" id="860376"/>
    <lineage>
        <taxon>Eukaryota</taxon>
        <taxon>Metazoa</taxon>
        <taxon>Ecdysozoa</taxon>
        <taxon>Nematoda</taxon>
        <taxon>Chromadorea</taxon>
        <taxon>Rhabditida</taxon>
        <taxon>Rhabditina</taxon>
        <taxon>Rhabditomorpha</taxon>
        <taxon>Rhabditoidea</taxon>
        <taxon>Rhabditidae</taxon>
        <taxon>Peloderinae</taxon>
        <taxon>Caenorhabditis</taxon>
    </lineage>
</organism>
<evidence type="ECO:0000313" key="3">
    <source>
        <dbReference type="Proteomes" id="UP001152747"/>
    </source>
</evidence>
<dbReference type="Proteomes" id="UP001152747">
    <property type="component" value="Unassembled WGS sequence"/>
</dbReference>
<accession>A0A9P1I966</accession>
<name>A0A9P1I966_9PELO</name>
<reference evidence="2" key="1">
    <citation type="submission" date="2022-11" db="EMBL/GenBank/DDBJ databases">
        <authorList>
            <person name="Kikuchi T."/>
        </authorList>
    </citation>
    <scope>NUCLEOTIDE SEQUENCE</scope>
    <source>
        <strain evidence="2">PS1010</strain>
    </source>
</reference>
<dbReference type="InterPro" id="IPR008588">
    <property type="entry name" value="DUF870_CAE_spp"/>
</dbReference>
<evidence type="ECO:0000313" key="2">
    <source>
        <dbReference type="EMBL" id="CAI5440490.1"/>
    </source>
</evidence>
<evidence type="ECO:0000256" key="1">
    <source>
        <dbReference type="SAM" id="SignalP"/>
    </source>
</evidence>
<feature type="signal peptide" evidence="1">
    <location>
        <begin position="1"/>
        <end position="18"/>
    </location>
</feature>
<keyword evidence="3" id="KW-1185">Reference proteome</keyword>
<keyword evidence="1" id="KW-0732">Signal</keyword>
<gene>
    <name evidence="2" type="ORF">CAMP_LOCUS3127</name>
</gene>
<protein>
    <submittedName>
        <fullName evidence="2">Uncharacterized protein</fullName>
    </submittedName>
</protein>
<dbReference type="Pfam" id="PF05912">
    <property type="entry name" value="DUF870"/>
    <property type="match status" value="1"/>
</dbReference>